<feature type="signal peptide" evidence="1">
    <location>
        <begin position="1"/>
        <end position="18"/>
    </location>
</feature>
<dbReference type="eggNOG" id="ENOG503360G">
    <property type="taxonomic scope" value="Bacteria"/>
</dbReference>
<evidence type="ECO:0000313" key="2">
    <source>
        <dbReference type="EMBL" id="CCO57221.1"/>
    </source>
</evidence>
<evidence type="ECO:0000256" key="1">
    <source>
        <dbReference type="SAM" id="SignalP"/>
    </source>
</evidence>
<dbReference type="KEGG" id="vni:VIBNI_A1070"/>
<dbReference type="PATRIC" id="fig|1260221.3.peg.1034"/>
<keyword evidence="1" id="KW-0732">Signal</keyword>
<keyword evidence="3" id="KW-1185">Reference proteome</keyword>
<protein>
    <recommendedName>
        <fullName evidence="4">Peptidoglycan-binding protein, CsiV</fullName>
    </recommendedName>
</protein>
<feature type="chain" id="PRO_5005713512" description="Peptidoglycan-binding protein, CsiV" evidence="1">
    <location>
        <begin position="19"/>
        <end position="255"/>
    </location>
</feature>
<proteinExistence type="predicted"/>
<sequence length="255" mass="29338">MKKLIPLLLCLFSFESLAARQFDIEVIFFKRAVDPETINEAWPNQNPEINLERTFSFQDSEGMRLKGAALLPRSSYQLNAQYNALKKHAAFTPLMHVAWRQGDRGSHSAPVFRINAGKDYSKQFDETGRARAENQLVADLGDGITEETTYKPNYELEGKLQVYVQHYLFADVKLDLKKPSVRDITFEEKSLDLADTEGDDTIQVGNLESVSPTLQVEEFLKSYRMDQKRRMRSSETHYLDHPLMGMIIQVRRVQS</sequence>
<dbReference type="Proteomes" id="UP000016895">
    <property type="component" value="Chromosome 1"/>
</dbReference>
<gene>
    <name evidence="2" type="ORF">VIBNI_A1070</name>
</gene>
<accession>U4K3S4</accession>
<evidence type="ECO:0000313" key="3">
    <source>
        <dbReference type="Proteomes" id="UP000016895"/>
    </source>
</evidence>
<dbReference type="STRING" id="28173.VIBNI_A1070"/>
<dbReference type="InterPro" id="IPR021241">
    <property type="entry name" value="CsiV"/>
</dbReference>
<name>U4K3S4_9VIBR</name>
<dbReference type="OrthoDB" id="5566524at2"/>
<dbReference type="Pfam" id="PF10972">
    <property type="entry name" value="CsiV"/>
    <property type="match status" value="1"/>
</dbReference>
<reference evidence="2 3" key="1">
    <citation type="journal article" date="2013" name="ISME J.">
        <title>Comparative genomics of pathogenic lineages of Vibrio nigripulchritudo identifies virulence-associated traits.</title>
        <authorList>
            <person name="Goudenege D."/>
            <person name="Labreuche Y."/>
            <person name="Krin E."/>
            <person name="Ansquer D."/>
            <person name="Mangenot S."/>
            <person name="Calteau A."/>
            <person name="Medigue C."/>
            <person name="Mazel D."/>
            <person name="Polz M.F."/>
            <person name="Le Roux F."/>
        </authorList>
    </citation>
    <scope>NUCLEOTIDE SEQUENCE [LARGE SCALE GENOMIC DNA]</scope>
    <source>
        <strain evidence="3">SnF1</strain>
    </source>
</reference>
<dbReference type="RefSeq" id="WP_022550210.1">
    <property type="nucleotide sequence ID" value="NC_022528.1"/>
</dbReference>
<dbReference type="AlphaFoldDB" id="U4K3S4"/>
<organism evidence="2 3">
    <name type="scientific">Vibrio nigripulchritudo</name>
    <dbReference type="NCBI Taxonomy" id="28173"/>
    <lineage>
        <taxon>Bacteria</taxon>
        <taxon>Pseudomonadati</taxon>
        <taxon>Pseudomonadota</taxon>
        <taxon>Gammaproteobacteria</taxon>
        <taxon>Vibrionales</taxon>
        <taxon>Vibrionaceae</taxon>
        <taxon>Vibrio</taxon>
    </lineage>
</organism>
<evidence type="ECO:0008006" key="4">
    <source>
        <dbReference type="Google" id="ProtNLM"/>
    </source>
</evidence>
<dbReference type="EMBL" id="FO203526">
    <property type="protein sequence ID" value="CCO57221.1"/>
    <property type="molecule type" value="Genomic_DNA"/>
</dbReference>